<feature type="compositionally biased region" description="Acidic residues" evidence="1">
    <location>
        <begin position="55"/>
        <end position="77"/>
    </location>
</feature>
<sequence length="77" mass="9062">FGRNHIREQKERTFERITCTVAPDAQGQFKRKSRASKAWNTSEAKKYGRVRPMEEVYEGSTTEEEQSSSEEEEEEFL</sequence>
<reference evidence="2 3" key="1">
    <citation type="submission" date="2014-10" db="EMBL/GenBank/DDBJ databases">
        <title>Draft genome of the hookworm Ancylostoma caninum.</title>
        <authorList>
            <person name="Mitreva M."/>
        </authorList>
    </citation>
    <scope>NUCLEOTIDE SEQUENCE [LARGE SCALE GENOMIC DNA]</scope>
    <source>
        <strain evidence="2 3">Baltimore</strain>
    </source>
</reference>
<dbReference type="Proteomes" id="UP000252519">
    <property type="component" value="Unassembled WGS sequence"/>
</dbReference>
<gene>
    <name evidence="2" type="ORF">ANCCAN_29932</name>
</gene>
<dbReference type="AlphaFoldDB" id="A0A368EX75"/>
<accession>A0A368EX75</accession>
<proteinExistence type="predicted"/>
<name>A0A368EX75_ANCCA</name>
<evidence type="ECO:0000256" key="1">
    <source>
        <dbReference type="SAM" id="MobiDB-lite"/>
    </source>
</evidence>
<comment type="caution">
    <text evidence="2">The sequence shown here is derived from an EMBL/GenBank/DDBJ whole genome shotgun (WGS) entry which is preliminary data.</text>
</comment>
<organism evidence="2 3">
    <name type="scientific">Ancylostoma caninum</name>
    <name type="common">Dog hookworm</name>
    <dbReference type="NCBI Taxonomy" id="29170"/>
    <lineage>
        <taxon>Eukaryota</taxon>
        <taxon>Metazoa</taxon>
        <taxon>Ecdysozoa</taxon>
        <taxon>Nematoda</taxon>
        <taxon>Chromadorea</taxon>
        <taxon>Rhabditida</taxon>
        <taxon>Rhabditina</taxon>
        <taxon>Rhabditomorpha</taxon>
        <taxon>Strongyloidea</taxon>
        <taxon>Ancylostomatidae</taxon>
        <taxon>Ancylostomatinae</taxon>
        <taxon>Ancylostoma</taxon>
    </lineage>
</organism>
<dbReference type="EMBL" id="JOJR01020518">
    <property type="protein sequence ID" value="RCN24372.1"/>
    <property type="molecule type" value="Genomic_DNA"/>
</dbReference>
<protein>
    <submittedName>
        <fullName evidence="2">Uncharacterized protein</fullName>
    </submittedName>
</protein>
<evidence type="ECO:0000313" key="2">
    <source>
        <dbReference type="EMBL" id="RCN24372.1"/>
    </source>
</evidence>
<feature type="non-terminal residue" evidence="2">
    <location>
        <position position="1"/>
    </location>
</feature>
<keyword evidence="3" id="KW-1185">Reference proteome</keyword>
<evidence type="ECO:0000313" key="3">
    <source>
        <dbReference type="Proteomes" id="UP000252519"/>
    </source>
</evidence>
<feature type="region of interest" description="Disordered" evidence="1">
    <location>
        <begin position="50"/>
        <end position="77"/>
    </location>
</feature>